<dbReference type="RefSeq" id="WP_075531611.1">
    <property type="nucleotide sequence ID" value="NZ_CP053844.1"/>
</dbReference>
<dbReference type="GO" id="GO:0006782">
    <property type="term" value="P:protoporphyrinogen IX biosynthetic process"/>
    <property type="evidence" value="ECO:0007669"/>
    <property type="project" value="UniProtKB-UniRule"/>
</dbReference>
<evidence type="ECO:0000313" key="11">
    <source>
        <dbReference type="EMBL" id="CZE48326.1"/>
    </source>
</evidence>
<dbReference type="CDD" id="cd13646">
    <property type="entry name" value="PBP2_EcHMBS_like"/>
    <property type="match status" value="1"/>
</dbReference>
<evidence type="ECO:0000256" key="2">
    <source>
        <dbReference type="ARBA" id="ARBA00004735"/>
    </source>
</evidence>
<dbReference type="GO" id="GO:0004418">
    <property type="term" value="F:hydroxymethylbilane synthase activity"/>
    <property type="evidence" value="ECO:0007669"/>
    <property type="project" value="UniProtKB-UniRule"/>
</dbReference>
<comment type="cofactor">
    <cofactor evidence="8">
        <name>dipyrromethane</name>
        <dbReference type="ChEBI" id="CHEBI:60342"/>
    </cofactor>
    <text evidence="8">Binds 1 dipyrromethane group covalently.</text>
</comment>
<sequence>MEKLTIATRGSALAMWQSEFIQSEIEKKHGIKVELLSMKTKGDIILDTPLAKIGGKGLFTKELEESMLRGESDIAVHSLKDVPMQFPNGLKLAVISEREDVRDAMISEKFAKFSELPQGARVGTTSLRRRMQLLALRPDLTIVSLRGNINTRLRKLKEGEFDAIILAVAGIKRIGLDKEVKFIAPFETDLMIPAMGQGALGIEAVDKGEILEKIDFLNNQKAVIETTIEREFVKVLEGGCQVPIGINAKFDGENAVVNAIVGLPDGSEFIKESRVVKKADYKTAGAKLADEFIKKGAKELLKRAEDMANALQGENIH</sequence>
<name>A0A128EG46_9BACT</name>
<evidence type="ECO:0000259" key="10">
    <source>
        <dbReference type="Pfam" id="PF03900"/>
    </source>
</evidence>
<comment type="subunit">
    <text evidence="4 8">Monomer.</text>
</comment>
<evidence type="ECO:0000256" key="3">
    <source>
        <dbReference type="ARBA" id="ARBA00005638"/>
    </source>
</evidence>
<dbReference type="OrthoDB" id="9810298at2"/>
<evidence type="ECO:0000313" key="12">
    <source>
        <dbReference type="Proteomes" id="UP000069632"/>
    </source>
</evidence>
<dbReference type="NCBIfam" id="TIGR00212">
    <property type="entry name" value="hemC"/>
    <property type="match status" value="1"/>
</dbReference>
<accession>A0A128EG46</accession>
<dbReference type="InterPro" id="IPR022418">
    <property type="entry name" value="Porphobilinogen_deaminase_C"/>
</dbReference>
<dbReference type="InterPro" id="IPR036803">
    <property type="entry name" value="Porphobilinogen_deaminase_C_sf"/>
</dbReference>
<organism evidence="11 12">
    <name type="scientific">Campylobacter geochelonis</name>
    <dbReference type="NCBI Taxonomy" id="1780362"/>
    <lineage>
        <taxon>Bacteria</taxon>
        <taxon>Pseudomonadati</taxon>
        <taxon>Campylobacterota</taxon>
        <taxon>Epsilonproteobacteria</taxon>
        <taxon>Campylobacterales</taxon>
        <taxon>Campylobacteraceae</taxon>
        <taxon>Campylobacter</taxon>
    </lineage>
</organism>
<dbReference type="InterPro" id="IPR000860">
    <property type="entry name" value="HemC"/>
</dbReference>
<dbReference type="FunFam" id="3.40.190.10:FF:000005">
    <property type="entry name" value="Porphobilinogen deaminase"/>
    <property type="match status" value="1"/>
</dbReference>
<comment type="function">
    <text evidence="1 8">Tetrapolymerization of the monopyrrole PBG into the hydroxymethylbilane pre-uroporphyrinogen in several discrete steps.</text>
</comment>
<dbReference type="PRINTS" id="PR00151">
    <property type="entry name" value="PORPHBDMNASE"/>
</dbReference>
<evidence type="ECO:0000256" key="6">
    <source>
        <dbReference type="ARBA" id="ARBA00023244"/>
    </source>
</evidence>
<reference evidence="11 12" key="1">
    <citation type="submission" date="2016-02" db="EMBL/GenBank/DDBJ databases">
        <authorList>
            <consortium name="Pathogen Informatics"/>
        </authorList>
    </citation>
    <scope>NUCLEOTIDE SEQUENCE [LARGE SCALE GENOMIC DNA]</scope>
    <source>
        <strain evidence="11 12">RC20</strain>
    </source>
</reference>
<dbReference type="SUPFAM" id="SSF53850">
    <property type="entry name" value="Periplasmic binding protein-like II"/>
    <property type="match status" value="1"/>
</dbReference>
<evidence type="ECO:0000256" key="7">
    <source>
        <dbReference type="ARBA" id="ARBA00048169"/>
    </source>
</evidence>
<dbReference type="EMBL" id="FIZP01000007">
    <property type="protein sequence ID" value="CZE48326.1"/>
    <property type="molecule type" value="Genomic_DNA"/>
</dbReference>
<dbReference type="Pfam" id="PF03900">
    <property type="entry name" value="Porphobil_deamC"/>
    <property type="match status" value="1"/>
</dbReference>
<comment type="catalytic activity">
    <reaction evidence="7 8">
        <text>4 porphobilinogen + H2O = hydroxymethylbilane + 4 NH4(+)</text>
        <dbReference type="Rhea" id="RHEA:13185"/>
        <dbReference type="ChEBI" id="CHEBI:15377"/>
        <dbReference type="ChEBI" id="CHEBI:28938"/>
        <dbReference type="ChEBI" id="CHEBI:57845"/>
        <dbReference type="ChEBI" id="CHEBI:58126"/>
        <dbReference type="EC" id="2.5.1.61"/>
    </reaction>
</comment>
<keyword evidence="5 8" id="KW-0808">Transferase</keyword>
<evidence type="ECO:0000256" key="8">
    <source>
        <dbReference type="HAMAP-Rule" id="MF_00260"/>
    </source>
</evidence>
<dbReference type="Proteomes" id="UP000069632">
    <property type="component" value="Unassembled WGS sequence"/>
</dbReference>
<dbReference type="PROSITE" id="PS00533">
    <property type="entry name" value="PORPHOBILINOGEN_DEAM"/>
    <property type="match status" value="1"/>
</dbReference>
<dbReference type="PANTHER" id="PTHR11557">
    <property type="entry name" value="PORPHOBILINOGEN DEAMINASE"/>
    <property type="match status" value="1"/>
</dbReference>
<comment type="similarity">
    <text evidence="3 8">Belongs to the HMBS family.</text>
</comment>
<feature type="modified residue" description="S-(dipyrrolylmethanemethyl)cysteine" evidence="8">
    <location>
        <position position="240"/>
    </location>
</feature>
<proteinExistence type="inferred from homology"/>
<dbReference type="AlphaFoldDB" id="A0A128EG46"/>
<dbReference type="UniPathway" id="UPA00251">
    <property type="reaction ID" value="UER00319"/>
</dbReference>
<dbReference type="GO" id="GO:0005737">
    <property type="term" value="C:cytoplasm"/>
    <property type="evidence" value="ECO:0007669"/>
    <property type="project" value="UniProtKB-UniRule"/>
</dbReference>
<dbReference type="PIRSF" id="PIRSF001438">
    <property type="entry name" value="4pyrrol_synth_OHMeBilane_synth"/>
    <property type="match status" value="1"/>
</dbReference>
<comment type="pathway">
    <text evidence="2">Porphyrin-containing compound metabolism; protoporphyrin-IX biosynthesis; coproporphyrinogen-III from 5-aminolevulinate: step 2/4.</text>
</comment>
<feature type="domain" description="Porphobilinogen deaminase C-terminal" evidence="10">
    <location>
        <begin position="225"/>
        <end position="293"/>
    </location>
</feature>
<protein>
    <recommendedName>
        <fullName evidence="8">Porphobilinogen deaminase</fullName>
        <shortName evidence="8">PBG</shortName>
        <ecNumber evidence="8">2.5.1.61</ecNumber>
    </recommendedName>
    <alternativeName>
        <fullName evidence="8">Hydroxymethylbilane synthase</fullName>
        <shortName evidence="8">HMBS</shortName>
    </alternativeName>
    <alternativeName>
        <fullName evidence="8">Pre-uroporphyrinogen synthase</fullName>
    </alternativeName>
</protein>
<dbReference type="EC" id="2.5.1.61" evidence="8"/>
<evidence type="ECO:0000256" key="5">
    <source>
        <dbReference type="ARBA" id="ARBA00022679"/>
    </source>
</evidence>
<gene>
    <name evidence="8 11" type="primary">hemC</name>
    <name evidence="11" type="ORF">ERS672216_01356</name>
</gene>
<evidence type="ECO:0000256" key="1">
    <source>
        <dbReference type="ARBA" id="ARBA00002869"/>
    </source>
</evidence>
<evidence type="ECO:0000256" key="4">
    <source>
        <dbReference type="ARBA" id="ARBA00011245"/>
    </source>
</evidence>
<dbReference type="HAMAP" id="MF_00260">
    <property type="entry name" value="Porphobil_deam"/>
    <property type="match status" value="1"/>
</dbReference>
<comment type="miscellaneous">
    <text evidence="8">The porphobilinogen subunits are added to the dipyrromethane group.</text>
</comment>
<dbReference type="InterPro" id="IPR022417">
    <property type="entry name" value="Porphobilin_deaminase_N"/>
</dbReference>
<dbReference type="SUPFAM" id="SSF54782">
    <property type="entry name" value="Porphobilinogen deaminase (hydroxymethylbilane synthase), C-terminal domain"/>
    <property type="match status" value="1"/>
</dbReference>
<dbReference type="Pfam" id="PF01379">
    <property type="entry name" value="Porphobil_deam"/>
    <property type="match status" value="1"/>
</dbReference>
<dbReference type="Gene3D" id="3.40.190.10">
    <property type="entry name" value="Periplasmic binding protein-like II"/>
    <property type="match status" value="2"/>
</dbReference>
<dbReference type="FunFam" id="3.40.190.10:FF:000004">
    <property type="entry name" value="Porphobilinogen deaminase"/>
    <property type="match status" value="1"/>
</dbReference>
<evidence type="ECO:0000259" key="9">
    <source>
        <dbReference type="Pfam" id="PF01379"/>
    </source>
</evidence>
<dbReference type="Gene3D" id="3.30.160.40">
    <property type="entry name" value="Porphobilinogen deaminase, C-terminal domain"/>
    <property type="match status" value="1"/>
</dbReference>
<dbReference type="InterPro" id="IPR022419">
    <property type="entry name" value="Porphobilin_deaminase_cofac_BS"/>
</dbReference>
<keyword evidence="12" id="KW-1185">Reference proteome</keyword>
<dbReference type="PANTHER" id="PTHR11557:SF0">
    <property type="entry name" value="PORPHOBILINOGEN DEAMINASE"/>
    <property type="match status" value="1"/>
</dbReference>
<keyword evidence="6 8" id="KW-0627">Porphyrin biosynthesis</keyword>
<feature type="domain" description="Porphobilinogen deaminase N-terminal" evidence="9">
    <location>
        <begin position="4"/>
        <end position="208"/>
    </location>
</feature>